<comment type="caution">
    <text evidence="2">The sequence shown here is derived from an EMBL/GenBank/DDBJ whole genome shotgun (WGS) entry which is preliminary data.</text>
</comment>
<reference evidence="2 3" key="1">
    <citation type="journal article" date="2016" name="Genome Announc.">
        <title>Draft Genome Sequences of Five Rapidly Growing Mycobacterium Species, M. thermoresistibile, M. fortuitum subsp. acetamidolyticum, M. canariasense, M. brisbanense, and M. novocastrense.</title>
        <authorList>
            <person name="Katahira K."/>
            <person name="Ogura Y."/>
            <person name="Gotoh Y."/>
            <person name="Hayashi T."/>
        </authorList>
    </citation>
    <scope>NUCLEOTIDE SEQUENCE [LARGE SCALE GENOMIC DNA]</scope>
    <source>
        <strain evidence="2 3">JCM6362</strain>
    </source>
</reference>
<evidence type="ECO:0000313" key="3">
    <source>
        <dbReference type="Proteomes" id="UP000069654"/>
    </source>
</evidence>
<sequence>MSTREYAKNLFAQWSDEDFCNQPIFDKLLFQVICGQRTVNTAGVFPINYTRWRKAMRDGDQEPTDAQLTEALHRMEQRRFIYIDENTGEGLIRSRVRRDELDKQPTVLLSALRIMAAFDSPKFAAVMLTELDRISLPTITSTTDKANRLRANLKSAWDTARAHLQALAQHYEQPSQLDPLETLSRPSPEGPVSPGRQDPLETLSRPSPEGPNSVSGSGSGSGSSPSVGGYVERVAANTDHNGHPQPTPAHN</sequence>
<organism evidence="2 3">
    <name type="scientific">Mycolicibacterium thermoresistibile</name>
    <name type="common">Mycobacterium thermoresistibile</name>
    <dbReference type="NCBI Taxonomy" id="1797"/>
    <lineage>
        <taxon>Bacteria</taxon>
        <taxon>Bacillati</taxon>
        <taxon>Actinomycetota</taxon>
        <taxon>Actinomycetes</taxon>
        <taxon>Mycobacteriales</taxon>
        <taxon>Mycobacteriaceae</taxon>
        <taxon>Mycolicibacterium</taxon>
    </lineage>
</organism>
<feature type="compositionally biased region" description="Low complexity" evidence="1">
    <location>
        <begin position="206"/>
        <end position="229"/>
    </location>
</feature>
<feature type="region of interest" description="Disordered" evidence="1">
    <location>
        <begin position="178"/>
        <end position="251"/>
    </location>
</feature>
<gene>
    <name evidence="2" type="ORF">RMCT_0165</name>
</gene>
<feature type="non-terminal residue" evidence="2">
    <location>
        <position position="251"/>
    </location>
</feature>
<dbReference type="EMBL" id="BCTB01000001">
    <property type="protein sequence ID" value="GAT13193.1"/>
    <property type="molecule type" value="Genomic_DNA"/>
</dbReference>
<name>A0A117IL71_MYCTH</name>
<reference evidence="3" key="2">
    <citation type="submission" date="2016-02" db="EMBL/GenBank/DDBJ databases">
        <title>Draft genome sequence of five rapidly growing Mycobacterium species.</title>
        <authorList>
            <person name="Katahira K."/>
            <person name="Gotou Y."/>
            <person name="Iida K."/>
            <person name="Ogura Y."/>
            <person name="Hayashi T."/>
        </authorList>
    </citation>
    <scope>NUCLEOTIDE SEQUENCE [LARGE SCALE GENOMIC DNA]</scope>
    <source>
        <strain evidence="3">JCM6362</strain>
    </source>
</reference>
<dbReference type="AlphaFoldDB" id="A0A117IL71"/>
<evidence type="ECO:0000313" key="2">
    <source>
        <dbReference type="EMBL" id="GAT13193.1"/>
    </source>
</evidence>
<dbReference type="RefSeq" id="WP_061252230.1">
    <property type="nucleotide sequence ID" value="NZ_BCTB01000001.1"/>
</dbReference>
<accession>A0A117IL71</accession>
<proteinExistence type="predicted"/>
<protein>
    <submittedName>
        <fullName evidence="2">Uncharacterized protein</fullName>
    </submittedName>
</protein>
<dbReference type="STRING" id="1797.RMCT_0165"/>
<evidence type="ECO:0000256" key="1">
    <source>
        <dbReference type="SAM" id="MobiDB-lite"/>
    </source>
</evidence>
<dbReference type="Proteomes" id="UP000069654">
    <property type="component" value="Unassembled WGS sequence"/>
</dbReference>